<keyword evidence="2" id="KW-0812">Transmembrane</keyword>
<dbReference type="AlphaFoldDB" id="A0A1H1BE37"/>
<keyword evidence="2" id="KW-1133">Transmembrane helix</keyword>
<feature type="compositionally biased region" description="Basic and acidic residues" evidence="1">
    <location>
        <begin position="184"/>
        <end position="206"/>
    </location>
</feature>
<keyword evidence="4" id="KW-1185">Reference proteome</keyword>
<evidence type="ECO:0000313" key="4">
    <source>
        <dbReference type="Proteomes" id="UP000217103"/>
    </source>
</evidence>
<proteinExistence type="predicted"/>
<feature type="region of interest" description="Disordered" evidence="1">
    <location>
        <begin position="166"/>
        <end position="252"/>
    </location>
</feature>
<protein>
    <submittedName>
        <fullName evidence="3">Uncharacterized protein</fullName>
    </submittedName>
</protein>
<feature type="region of interest" description="Disordered" evidence="1">
    <location>
        <begin position="46"/>
        <end position="99"/>
    </location>
</feature>
<sequence length="269" mass="27768">MCLGGRTVRPVLLGVAMFVPVLLAAGLVLGEMSGYGVRDGAVPVGGAEEGDGTRSVAARQEISPEEEGASPRVTPSPNAGEAADAASGGGGSRDAVTAPGVKESGGVLAAPHAGDVWGPVLASDGSAGWRWNAVGVVEPTSVPEPPHADEEYGGVMPARYAAQDAAAAKKSGKNGPVSGTVEITRVERARTSGRSERSERGVRREPVQAPPAETAQRGTAQQRTAEARGARRTVRPQPAQPVNPAGSGHRCPAQWKDTWLWESCMERMR</sequence>
<name>A0A1H1BE37_9ACTN</name>
<reference evidence="3 4" key="1">
    <citation type="submission" date="2016-10" db="EMBL/GenBank/DDBJ databases">
        <authorList>
            <person name="de Groot N.N."/>
        </authorList>
    </citation>
    <scope>NUCLEOTIDE SEQUENCE [LARGE SCALE GENOMIC DNA]</scope>
    <source>
        <strain evidence="3 4">DSM 43794</strain>
    </source>
</reference>
<evidence type="ECO:0000313" key="3">
    <source>
        <dbReference type="EMBL" id="SDQ50274.1"/>
    </source>
</evidence>
<keyword evidence="2" id="KW-0472">Membrane</keyword>
<dbReference type="EMBL" id="FNKK01000002">
    <property type="protein sequence ID" value="SDQ50274.1"/>
    <property type="molecule type" value="Genomic_DNA"/>
</dbReference>
<evidence type="ECO:0000256" key="2">
    <source>
        <dbReference type="SAM" id="Phobius"/>
    </source>
</evidence>
<feature type="transmembrane region" description="Helical" evidence="2">
    <location>
        <begin position="12"/>
        <end position="30"/>
    </location>
</feature>
<accession>A0A1H1BE37</accession>
<dbReference type="Proteomes" id="UP000217103">
    <property type="component" value="Unassembled WGS sequence"/>
</dbReference>
<gene>
    <name evidence="3" type="ORF">SAMN04489764_0926</name>
</gene>
<organism evidence="3 4">
    <name type="scientific">Thermostaphylospora chromogena</name>
    <dbReference type="NCBI Taxonomy" id="35622"/>
    <lineage>
        <taxon>Bacteria</taxon>
        <taxon>Bacillati</taxon>
        <taxon>Actinomycetota</taxon>
        <taxon>Actinomycetes</taxon>
        <taxon>Streptosporangiales</taxon>
        <taxon>Thermomonosporaceae</taxon>
        <taxon>Thermostaphylospora</taxon>
    </lineage>
</organism>
<evidence type="ECO:0000256" key="1">
    <source>
        <dbReference type="SAM" id="MobiDB-lite"/>
    </source>
</evidence>